<gene>
    <name evidence="3" type="ORF">AMORRO_LOCUS4279</name>
</gene>
<accession>A0A9N9A9A4</accession>
<dbReference type="EMBL" id="CAJVPV010002279">
    <property type="protein sequence ID" value="CAG8522567.1"/>
    <property type="molecule type" value="Genomic_DNA"/>
</dbReference>
<dbReference type="PANTHER" id="PTHR31956">
    <property type="entry name" value="NON-SPECIFIC PHOSPHOLIPASE C4-RELATED"/>
    <property type="match status" value="1"/>
</dbReference>
<dbReference type="GO" id="GO:0009395">
    <property type="term" value="P:phospholipid catabolic process"/>
    <property type="evidence" value="ECO:0007669"/>
    <property type="project" value="TreeGrafter"/>
</dbReference>
<name>A0A9N9A9A4_9GLOM</name>
<evidence type="ECO:0000313" key="4">
    <source>
        <dbReference type="Proteomes" id="UP000789342"/>
    </source>
</evidence>
<evidence type="ECO:0000256" key="1">
    <source>
        <dbReference type="ARBA" id="ARBA00022801"/>
    </source>
</evidence>
<dbReference type="InterPro" id="IPR007312">
    <property type="entry name" value="Phosphoesterase"/>
</dbReference>
<dbReference type="Pfam" id="PF04185">
    <property type="entry name" value="Phosphoesterase"/>
    <property type="match status" value="1"/>
</dbReference>
<dbReference type="GO" id="GO:0016788">
    <property type="term" value="F:hydrolase activity, acting on ester bonds"/>
    <property type="evidence" value="ECO:0007669"/>
    <property type="project" value="InterPro"/>
</dbReference>
<dbReference type="Proteomes" id="UP000789342">
    <property type="component" value="Unassembled WGS sequence"/>
</dbReference>
<keyword evidence="4" id="KW-1185">Reference proteome</keyword>
<comment type="caution">
    <text evidence="3">The sequence shown here is derived from an EMBL/GenBank/DDBJ whole genome shotgun (WGS) entry which is preliminary data.</text>
</comment>
<proteinExistence type="predicted"/>
<evidence type="ECO:0000256" key="2">
    <source>
        <dbReference type="SAM" id="SignalP"/>
    </source>
</evidence>
<dbReference type="OrthoDB" id="5135119at2759"/>
<dbReference type="PANTHER" id="PTHR31956:SF8">
    <property type="entry name" value="ACID PHOSPHATASE PHOA (AFU_ORTHOLOGUE AFUA_1G03570)"/>
    <property type="match status" value="1"/>
</dbReference>
<dbReference type="Gene3D" id="3.40.720.10">
    <property type="entry name" value="Alkaline Phosphatase, subunit A"/>
    <property type="match status" value="1"/>
</dbReference>
<dbReference type="AlphaFoldDB" id="A0A9N9A9A4"/>
<evidence type="ECO:0000313" key="3">
    <source>
        <dbReference type="EMBL" id="CAG8522567.1"/>
    </source>
</evidence>
<sequence length="288" mass="31881">MKFFTFVTLLSIAISTVSSTIVPGTYFDRFFLIMFENTNYATAIKNAYLKDLTSRSNGLLLTNYFAVAHPSEPNYVATIFGSTAGVTNDGDYNITGQNLVDLLENKQISWKAYMEDYPGNCFTGDFAPSGTDNYARKHNPFISMQDISSNSARCAKIVPGTQLDADINANAVPQFAYYVPNQQNDGHDTGLSFAMNWFQGWFEPKLLRPEFTTNTLFFIVFDESGSGSSNQVFAGLLGSPVVPPGTHKDATSCNHYSILKTLENNWNLGNLGRNDVSANPFTTYLHHP</sequence>
<dbReference type="InterPro" id="IPR017850">
    <property type="entry name" value="Alkaline_phosphatase_core_sf"/>
</dbReference>
<organism evidence="3 4">
    <name type="scientific">Acaulospora morrowiae</name>
    <dbReference type="NCBI Taxonomy" id="94023"/>
    <lineage>
        <taxon>Eukaryota</taxon>
        <taxon>Fungi</taxon>
        <taxon>Fungi incertae sedis</taxon>
        <taxon>Mucoromycota</taxon>
        <taxon>Glomeromycotina</taxon>
        <taxon>Glomeromycetes</taxon>
        <taxon>Diversisporales</taxon>
        <taxon>Acaulosporaceae</taxon>
        <taxon>Acaulospora</taxon>
    </lineage>
</organism>
<protein>
    <submittedName>
        <fullName evidence="3">9767_t:CDS:1</fullName>
    </submittedName>
</protein>
<keyword evidence="1" id="KW-0378">Hydrolase</keyword>
<feature type="signal peptide" evidence="2">
    <location>
        <begin position="1"/>
        <end position="19"/>
    </location>
</feature>
<feature type="chain" id="PRO_5040220027" evidence="2">
    <location>
        <begin position="20"/>
        <end position="288"/>
    </location>
</feature>
<keyword evidence="2" id="KW-0732">Signal</keyword>
<reference evidence="3" key="1">
    <citation type="submission" date="2021-06" db="EMBL/GenBank/DDBJ databases">
        <authorList>
            <person name="Kallberg Y."/>
            <person name="Tangrot J."/>
            <person name="Rosling A."/>
        </authorList>
    </citation>
    <scope>NUCLEOTIDE SEQUENCE</scope>
    <source>
        <strain evidence="3">CL551</strain>
    </source>
</reference>